<evidence type="ECO:0000313" key="6">
    <source>
        <dbReference type="EMBL" id="RVT50919.1"/>
    </source>
</evidence>
<dbReference type="OrthoDB" id="327703at2"/>
<evidence type="ECO:0000256" key="1">
    <source>
        <dbReference type="ARBA" id="ARBA00005495"/>
    </source>
</evidence>
<dbReference type="InterPro" id="IPR011057">
    <property type="entry name" value="Mss4-like_sf"/>
</dbReference>
<dbReference type="Gene3D" id="3.90.1590.10">
    <property type="entry name" value="glutathione-dependent formaldehyde- activating enzyme (gfa)"/>
    <property type="match status" value="1"/>
</dbReference>
<protein>
    <submittedName>
        <fullName evidence="6">GFA family protein</fullName>
    </submittedName>
</protein>
<dbReference type="AlphaFoldDB" id="A0A437JUK1"/>
<evidence type="ECO:0000256" key="3">
    <source>
        <dbReference type="ARBA" id="ARBA00022833"/>
    </source>
</evidence>
<feature type="domain" description="CENP-V/GFA" evidence="5">
    <location>
        <begin position="4"/>
        <end position="118"/>
    </location>
</feature>
<dbReference type="InterPro" id="IPR006913">
    <property type="entry name" value="CENP-V/GFA"/>
</dbReference>
<gene>
    <name evidence="6" type="ORF">ENE75_14050</name>
</gene>
<keyword evidence="7" id="KW-1185">Reference proteome</keyword>
<comment type="caution">
    <text evidence="6">The sequence shown here is derived from an EMBL/GenBank/DDBJ whole genome shotgun (WGS) entry which is preliminary data.</text>
</comment>
<dbReference type="GO" id="GO:0046872">
    <property type="term" value="F:metal ion binding"/>
    <property type="evidence" value="ECO:0007669"/>
    <property type="project" value="UniProtKB-KW"/>
</dbReference>
<name>A0A437JUK1_9BURK</name>
<dbReference type="PANTHER" id="PTHR33337">
    <property type="entry name" value="GFA DOMAIN-CONTAINING PROTEIN"/>
    <property type="match status" value="1"/>
</dbReference>
<accession>A0A437JUK1</accession>
<evidence type="ECO:0000256" key="2">
    <source>
        <dbReference type="ARBA" id="ARBA00022723"/>
    </source>
</evidence>
<proteinExistence type="inferred from homology"/>
<keyword evidence="4" id="KW-0456">Lyase</keyword>
<dbReference type="PROSITE" id="PS51891">
    <property type="entry name" value="CENP_V_GFA"/>
    <property type="match status" value="1"/>
</dbReference>
<dbReference type="Pfam" id="PF04828">
    <property type="entry name" value="GFA"/>
    <property type="match status" value="1"/>
</dbReference>
<sequence>MSVLEGRCHCGGVTVRLPAEAFGLVACHCGDCQRLHGNFFAMLAVPTDQVEWGGELAPQWYASSAQARRSHCPRCGSRLAKQPADGQRTLVSVGLFERDLPRRIRKQVWTESHPGWYDPPADDPGTAP</sequence>
<dbReference type="Proteomes" id="UP000288178">
    <property type="component" value="Unassembled WGS sequence"/>
</dbReference>
<dbReference type="PANTHER" id="PTHR33337:SF40">
    <property type="entry name" value="CENP-V_GFA DOMAIN-CONTAINING PROTEIN-RELATED"/>
    <property type="match status" value="1"/>
</dbReference>
<reference evidence="6 7" key="1">
    <citation type="submission" date="2019-01" db="EMBL/GenBank/DDBJ databases">
        <authorList>
            <person name="Chen W.-M."/>
        </authorList>
    </citation>
    <scope>NUCLEOTIDE SEQUENCE [LARGE SCALE GENOMIC DNA]</scope>
    <source>
        <strain evidence="6 7">ICH-3</strain>
    </source>
</reference>
<evidence type="ECO:0000259" key="5">
    <source>
        <dbReference type="PROSITE" id="PS51891"/>
    </source>
</evidence>
<comment type="similarity">
    <text evidence="1">Belongs to the Gfa family.</text>
</comment>
<dbReference type="RefSeq" id="WP_128198945.1">
    <property type="nucleotide sequence ID" value="NZ_SACT01000004.1"/>
</dbReference>
<dbReference type="EMBL" id="SACT01000004">
    <property type="protein sequence ID" value="RVT50919.1"/>
    <property type="molecule type" value="Genomic_DNA"/>
</dbReference>
<organism evidence="6 7">
    <name type="scientific">Rubrivivax albus</name>
    <dbReference type="NCBI Taxonomy" id="2499835"/>
    <lineage>
        <taxon>Bacteria</taxon>
        <taxon>Pseudomonadati</taxon>
        <taxon>Pseudomonadota</taxon>
        <taxon>Betaproteobacteria</taxon>
        <taxon>Burkholderiales</taxon>
        <taxon>Sphaerotilaceae</taxon>
        <taxon>Rubrivivax</taxon>
    </lineage>
</organism>
<keyword evidence="2" id="KW-0479">Metal-binding</keyword>
<evidence type="ECO:0000256" key="4">
    <source>
        <dbReference type="ARBA" id="ARBA00023239"/>
    </source>
</evidence>
<dbReference type="GO" id="GO:0016846">
    <property type="term" value="F:carbon-sulfur lyase activity"/>
    <property type="evidence" value="ECO:0007669"/>
    <property type="project" value="InterPro"/>
</dbReference>
<evidence type="ECO:0000313" key="7">
    <source>
        <dbReference type="Proteomes" id="UP000288178"/>
    </source>
</evidence>
<keyword evidence="3" id="KW-0862">Zinc</keyword>
<dbReference type="SUPFAM" id="SSF51316">
    <property type="entry name" value="Mss4-like"/>
    <property type="match status" value="1"/>
</dbReference>